<protein>
    <submittedName>
        <fullName evidence="2">Uncharacterized protein</fullName>
    </submittedName>
</protein>
<keyword evidence="3" id="KW-1185">Reference proteome</keyword>
<evidence type="ECO:0000256" key="1">
    <source>
        <dbReference type="SAM" id="MobiDB-lite"/>
    </source>
</evidence>
<dbReference type="AlphaFoldDB" id="A0A4C1YW07"/>
<accession>A0A4C1YW07</accession>
<evidence type="ECO:0000313" key="2">
    <source>
        <dbReference type="EMBL" id="GBP80631.1"/>
    </source>
</evidence>
<name>A0A4C1YW07_EUMVA</name>
<feature type="compositionally biased region" description="Low complexity" evidence="1">
    <location>
        <begin position="150"/>
        <end position="173"/>
    </location>
</feature>
<reference evidence="2 3" key="1">
    <citation type="journal article" date="2019" name="Commun. Biol.">
        <title>The bagworm genome reveals a unique fibroin gene that provides high tensile strength.</title>
        <authorList>
            <person name="Kono N."/>
            <person name="Nakamura H."/>
            <person name="Ohtoshi R."/>
            <person name="Tomita M."/>
            <person name="Numata K."/>
            <person name="Arakawa K."/>
        </authorList>
    </citation>
    <scope>NUCLEOTIDE SEQUENCE [LARGE SCALE GENOMIC DNA]</scope>
</reference>
<evidence type="ECO:0000313" key="3">
    <source>
        <dbReference type="Proteomes" id="UP000299102"/>
    </source>
</evidence>
<dbReference type="Proteomes" id="UP000299102">
    <property type="component" value="Unassembled WGS sequence"/>
</dbReference>
<dbReference type="EMBL" id="BGZK01001471">
    <property type="protein sequence ID" value="GBP80631.1"/>
    <property type="molecule type" value="Genomic_DNA"/>
</dbReference>
<proteinExistence type="predicted"/>
<sequence length="230" mass="26228">MREKSGVIRMKENIVHPRRLIRGFQTKEYNTSLERFAKCQTAKPPRRRSLRSWIVRSEEGQRPDNETSEQIGWRRTASYEANSLIDIELTNSNAITSGGRRARRIDATNKSQSRSRRSRCGILRPLFSPPLTRRLTSRTELGSESKPRSRFQFQFPSQSRSASASGLRGGLAPDLGTEPEVEEISWPRVQHNARLSRSEWPASDVLRRYDAARPCRLHLNGSILAITGLS</sequence>
<organism evidence="2 3">
    <name type="scientific">Eumeta variegata</name>
    <name type="common">Bagworm moth</name>
    <name type="synonym">Eumeta japonica</name>
    <dbReference type="NCBI Taxonomy" id="151549"/>
    <lineage>
        <taxon>Eukaryota</taxon>
        <taxon>Metazoa</taxon>
        <taxon>Ecdysozoa</taxon>
        <taxon>Arthropoda</taxon>
        <taxon>Hexapoda</taxon>
        <taxon>Insecta</taxon>
        <taxon>Pterygota</taxon>
        <taxon>Neoptera</taxon>
        <taxon>Endopterygota</taxon>
        <taxon>Lepidoptera</taxon>
        <taxon>Glossata</taxon>
        <taxon>Ditrysia</taxon>
        <taxon>Tineoidea</taxon>
        <taxon>Psychidae</taxon>
        <taxon>Oiketicinae</taxon>
        <taxon>Eumeta</taxon>
    </lineage>
</organism>
<comment type="caution">
    <text evidence="2">The sequence shown here is derived from an EMBL/GenBank/DDBJ whole genome shotgun (WGS) entry which is preliminary data.</text>
</comment>
<feature type="region of interest" description="Disordered" evidence="1">
    <location>
        <begin position="137"/>
        <end position="178"/>
    </location>
</feature>
<gene>
    <name evidence="2" type="ORF">EVAR_59479_1</name>
</gene>
<feature type="region of interest" description="Disordered" evidence="1">
    <location>
        <begin position="99"/>
        <end position="119"/>
    </location>
</feature>